<reference evidence="2 3" key="1">
    <citation type="submission" date="2018-06" db="EMBL/GenBank/DDBJ databases">
        <title>Genomic Encyclopedia of Type Strains, Phase IV (KMG-IV): sequencing the most valuable type-strain genomes for metagenomic binning, comparative biology and taxonomic classification.</title>
        <authorList>
            <person name="Goeker M."/>
        </authorList>
    </citation>
    <scope>NUCLEOTIDE SEQUENCE [LARGE SCALE GENOMIC DNA]</scope>
    <source>
        <strain evidence="2 3">DSM 26720</strain>
    </source>
</reference>
<comment type="caution">
    <text evidence="2">The sequence shown here is derived from an EMBL/GenBank/DDBJ whole genome shotgun (WGS) entry which is preliminary data.</text>
</comment>
<accession>A0A364JRP1</accession>
<organism evidence="2 3">
    <name type="scientific">Falsochrobactrum ovis</name>
    <dbReference type="NCBI Taxonomy" id="1293442"/>
    <lineage>
        <taxon>Bacteria</taxon>
        <taxon>Pseudomonadati</taxon>
        <taxon>Pseudomonadota</taxon>
        <taxon>Alphaproteobacteria</taxon>
        <taxon>Hyphomicrobiales</taxon>
        <taxon>Brucellaceae</taxon>
        <taxon>Falsochrobactrum</taxon>
    </lineage>
</organism>
<proteinExistence type="predicted"/>
<sequence>MTRSFGNTPYGKREAPFSLRLTFEERERLERSAGRMPLAAYIKSLLFAEDAPRYRRARRSVIADEKALAELLATLGASRVPNNLNQLAKAANSGNLYFDHDTKLAIKRACGDVANMRLLLMRALGISTRNENAPPESTSQSFARAAAPKRTF</sequence>
<evidence type="ECO:0000313" key="2">
    <source>
        <dbReference type="EMBL" id="RAK25516.1"/>
    </source>
</evidence>
<gene>
    <name evidence="2" type="ORF">C7374_1239</name>
</gene>
<dbReference type="Proteomes" id="UP000249453">
    <property type="component" value="Unassembled WGS sequence"/>
</dbReference>
<dbReference type="RefSeq" id="WP_210205155.1">
    <property type="nucleotide sequence ID" value="NZ_JBHEEY010000023.1"/>
</dbReference>
<protein>
    <recommendedName>
        <fullName evidence="4">Mobilization protein MobC</fullName>
    </recommendedName>
</protein>
<dbReference type="AlphaFoldDB" id="A0A364JRP1"/>
<evidence type="ECO:0008006" key="4">
    <source>
        <dbReference type="Google" id="ProtNLM"/>
    </source>
</evidence>
<evidence type="ECO:0000313" key="3">
    <source>
        <dbReference type="Proteomes" id="UP000249453"/>
    </source>
</evidence>
<name>A0A364JRP1_9HYPH</name>
<evidence type="ECO:0000256" key="1">
    <source>
        <dbReference type="SAM" id="MobiDB-lite"/>
    </source>
</evidence>
<feature type="compositionally biased region" description="Polar residues" evidence="1">
    <location>
        <begin position="129"/>
        <end position="142"/>
    </location>
</feature>
<dbReference type="EMBL" id="QLMK01000023">
    <property type="protein sequence ID" value="RAK25516.1"/>
    <property type="molecule type" value="Genomic_DNA"/>
</dbReference>
<keyword evidence="3" id="KW-1185">Reference proteome</keyword>
<feature type="region of interest" description="Disordered" evidence="1">
    <location>
        <begin position="129"/>
        <end position="152"/>
    </location>
</feature>